<sequence length="599" mass="67477">MKQNLGRETFRKIRKIETPHRGICSVAILVAMVCLAKSACCHGYGDPGDCHTSGDFTVKFLTFFNLAMYGSILRLASGGTRDQRPLIEQAQGFIRGVFKFFLFKAEDVPKNCGGVTFEGSDILFVGHPKTAKCSSNVDQLGVLHSVSAVLEIFEATKRLKSFSVEDFHYAVSYQNPTPIFDYTKTYMLNSDNVQFTRCSEWMLGWLLKRLVINNQQIKNLAITHCEGVTNLGFFDEIYATNIDCLVLSDLPKLNKFDLMFVVNQYTPTINSLLVSDVRTNLSVPKKVLVGWASQIKLLAQMPLELLDQFLSNRSTPFVAQTVMAHDIFEQDFDDIFKVNLMPDKKALATNIIIEYNRPTKRNHSPDERPLTVRTLCNLALWMESRFASPVSLTINADKIDWRLSRLAEKSYLNLFKLPSLKTFQVGHLSFKLGQRDNSDDPFFSAATKKPRHGLLRIKRALLANHADHAEIGGRVKDFEDELKEHAMSPPETSFMEAFSSLTVTGPADPLICTQCKQCLSAKSTDRYINILSCGHAFCSCCLNSWTSENPDPENPENPSYSPCPACSAVFNYQTEYCLERDCYGKFVIKEVVQAPRPNT</sequence>
<protein>
    <recommendedName>
        <fullName evidence="5">RING-type domain-containing protein</fullName>
    </recommendedName>
</protein>
<keyword evidence="7" id="KW-1185">Reference proteome</keyword>
<evidence type="ECO:0000256" key="1">
    <source>
        <dbReference type="ARBA" id="ARBA00022723"/>
    </source>
</evidence>
<dbReference type="PROSITE" id="PS50089">
    <property type="entry name" value="ZF_RING_2"/>
    <property type="match status" value="1"/>
</dbReference>
<dbReference type="RefSeq" id="XP_067544138.1">
    <property type="nucleotide sequence ID" value="XM_067688041.1"/>
</dbReference>
<gene>
    <name evidence="6" type="ORF">NEDG_00623</name>
</gene>
<dbReference type="InterPro" id="IPR017907">
    <property type="entry name" value="Znf_RING_CS"/>
</dbReference>
<keyword evidence="3" id="KW-0862">Zinc</keyword>
<keyword evidence="1" id="KW-0479">Metal-binding</keyword>
<accession>A0A177EDM0</accession>
<dbReference type="Gene3D" id="3.30.40.10">
    <property type="entry name" value="Zinc/RING finger domain, C3HC4 (zinc finger)"/>
    <property type="match status" value="1"/>
</dbReference>
<keyword evidence="2 4" id="KW-0863">Zinc-finger</keyword>
<feature type="domain" description="RING-type" evidence="5">
    <location>
        <begin position="515"/>
        <end position="567"/>
    </location>
</feature>
<dbReference type="Proteomes" id="UP000185944">
    <property type="component" value="Unassembled WGS sequence"/>
</dbReference>
<reference evidence="6 7" key="1">
    <citation type="submission" date="2016-02" db="EMBL/GenBank/DDBJ databases">
        <title>Discovery of a natural microsporidian pathogen with a broad tissue tropism in Caenorhabditis elegans.</title>
        <authorList>
            <person name="Luallen R.J."/>
            <person name="Reinke A.W."/>
            <person name="Tong L."/>
            <person name="Botts M.R."/>
            <person name="Felix M.-A."/>
            <person name="Troemel E.R."/>
        </authorList>
    </citation>
    <scope>NUCLEOTIDE SEQUENCE [LARGE SCALE GENOMIC DNA]</scope>
    <source>
        <strain evidence="6 7">JUm2807</strain>
    </source>
</reference>
<evidence type="ECO:0000256" key="4">
    <source>
        <dbReference type="PROSITE-ProRule" id="PRU00175"/>
    </source>
</evidence>
<evidence type="ECO:0000313" key="6">
    <source>
        <dbReference type="EMBL" id="OAG29490.1"/>
    </source>
</evidence>
<dbReference type="InterPro" id="IPR013083">
    <property type="entry name" value="Znf_RING/FYVE/PHD"/>
</dbReference>
<name>A0A177EDM0_9MICR</name>
<evidence type="ECO:0000256" key="2">
    <source>
        <dbReference type="ARBA" id="ARBA00022771"/>
    </source>
</evidence>
<dbReference type="SMART" id="SM00184">
    <property type="entry name" value="RING"/>
    <property type="match status" value="1"/>
</dbReference>
<dbReference type="InterPro" id="IPR001841">
    <property type="entry name" value="Znf_RING"/>
</dbReference>
<dbReference type="PROSITE" id="PS00518">
    <property type="entry name" value="ZF_RING_1"/>
    <property type="match status" value="1"/>
</dbReference>
<organism evidence="6 7">
    <name type="scientific">Nematocida displodere</name>
    <dbReference type="NCBI Taxonomy" id="1805483"/>
    <lineage>
        <taxon>Eukaryota</taxon>
        <taxon>Fungi</taxon>
        <taxon>Fungi incertae sedis</taxon>
        <taxon>Microsporidia</taxon>
        <taxon>Nematocida</taxon>
    </lineage>
</organism>
<evidence type="ECO:0000259" key="5">
    <source>
        <dbReference type="PROSITE" id="PS50089"/>
    </source>
</evidence>
<dbReference type="AlphaFoldDB" id="A0A177EDM0"/>
<dbReference type="GO" id="GO:0008270">
    <property type="term" value="F:zinc ion binding"/>
    <property type="evidence" value="ECO:0007669"/>
    <property type="project" value="UniProtKB-KW"/>
</dbReference>
<comment type="caution">
    <text evidence="6">The sequence shown here is derived from an EMBL/GenBank/DDBJ whole genome shotgun (WGS) entry which is preliminary data.</text>
</comment>
<evidence type="ECO:0000313" key="7">
    <source>
        <dbReference type="Proteomes" id="UP000185944"/>
    </source>
</evidence>
<dbReference type="VEuPathDB" id="MicrosporidiaDB:NEDG_00623"/>
<evidence type="ECO:0000256" key="3">
    <source>
        <dbReference type="ARBA" id="ARBA00022833"/>
    </source>
</evidence>
<proteinExistence type="predicted"/>
<dbReference type="GeneID" id="93646973"/>
<dbReference type="EMBL" id="LTDL01000040">
    <property type="protein sequence ID" value="OAG29490.1"/>
    <property type="molecule type" value="Genomic_DNA"/>
</dbReference>
<dbReference type="SUPFAM" id="SSF57850">
    <property type="entry name" value="RING/U-box"/>
    <property type="match status" value="1"/>
</dbReference>